<proteinExistence type="predicted"/>
<comment type="caution">
    <text evidence="1">The sequence shown here is derived from an EMBL/GenBank/DDBJ whole genome shotgun (WGS) entry which is preliminary data.</text>
</comment>
<organism evidence="1 2">
    <name type="scientific">Sousa chinensis</name>
    <name type="common">Indo-pacific humpbacked dolphin</name>
    <name type="synonym">Steno chinensis</name>
    <dbReference type="NCBI Taxonomy" id="103600"/>
    <lineage>
        <taxon>Eukaryota</taxon>
        <taxon>Metazoa</taxon>
        <taxon>Chordata</taxon>
        <taxon>Craniata</taxon>
        <taxon>Vertebrata</taxon>
        <taxon>Euteleostomi</taxon>
        <taxon>Mammalia</taxon>
        <taxon>Eutheria</taxon>
        <taxon>Laurasiatheria</taxon>
        <taxon>Artiodactyla</taxon>
        <taxon>Whippomorpha</taxon>
        <taxon>Cetacea</taxon>
        <taxon>Odontoceti</taxon>
        <taxon>Delphinidae</taxon>
        <taxon>Sousa</taxon>
    </lineage>
</organism>
<sequence length="179" mass="19223">VRFCAHVCVVLDLGNGGFTCNLIRRSQIEGPVQRAASKIEGEKKGENVYTKQNESGVEVLLNVLPGLKGLGFTLFLLHEILPDVLEVLGLHDAQFAASLLQLPEGRLDLRLLPHEEPPHQEEQTQVLGLVEGPDDAVSASRAGAGGHVPGDQVAQGRVEGWHDGVEEGFLRVGGDMLVL</sequence>
<gene>
    <name evidence="1" type="ORF">DBR06_SOUSAS1810174</name>
</gene>
<dbReference type="EMBL" id="QWLN02000112">
    <property type="protein sequence ID" value="TEA42384.1"/>
    <property type="molecule type" value="Genomic_DNA"/>
</dbReference>
<dbReference type="AlphaFoldDB" id="A0A484H2M8"/>
<reference evidence="1 2" key="1">
    <citation type="journal article" date="2018" name="Genomics">
        <title>Molecular footprints of inshore aquatic adaptation in Indo-Pacific humpback dolphin (Sousa chinensis).</title>
        <authorList>
            <person name="Ming Y."/>
            <person name="Jian J."/>
            <person name="Yu F."/>
            <person name="Yu X."/>
            <person name="Wang J."/>
            <person name="Liu W."/>
        </authorList>
    </citation>
    <scope>NUCLEOTIDE SEQUENCE [LARGE SCALE GENOMIC DNA]</scope>
    <source>
        <strain evidence="1">MY-2018</strain>
        <tissue evidence="1">Skin</tissue>
    </source>
</reference>
<protein>
    <submittedName>
        <fullName evidence="1">Uncharacterized protein</fullName>
    </submittedName>
</protein>
<keyword evidence="2" id="KW-1185">Reference proteome</keyword>
<evidence type="ECO:0000313" key="1">
    <source>
        <dbReference type="EMBL" id="TEA42384.1"/>
    </source>
</evidence>
<evidence type="ECO:0000313" key="2">
    <source>
        <dbReference type="Proteomes" id="UP000295264"/>
    </source>
</evidence>
<name>A0A484H2M8_SOUCH</name>
<feature type="non-terminal residue" evidence="1">
    <location>
        <position position="1"/>
    </location>
</feature>
<dbReference type="Proteomes" id="UP000295264">
    <property type="component" value="Unassembled WGS sequence"/>
</dbReference>
<accession>A0A484H2M8</accession>